<dbReference type="GO" id="GO:0004725">
    <property type="term" value="F:protein tyrosine phosphatase activity"/>
    <property type="evidence" value="ECO:0007669"/>
    <property type="project" value="UniProtKB-EC"/>
</dbReference>
<evidence type="ECO:0000256" key="1">
    <source>
        <dbReference type="ARBA" id="ARBA00013064"/>
    </source>
</evidence>
<accession>A0A5N5NG48</accession>
<dbReference type="PANTHER" id="PTHR46957:SF10">
    <property type="entry name" value="PROTEIN TYROSINE PHOSPHATASE, RECEPTOR TYPE, H"/>
    <property type="match status" value="1"/>
</dbReference>
<dbReference type="AlphaFoldDB" id="A0A5N5NG48"/>
<gene>
    <name evidence="5" type="ORF">PHYPO_G00242870</name>
</gene>
<keyword evidence="3" id="KW-0732">Signal</keyword>
<feature type="domain" description="Fibronectin type-III" evidence="4">
    <location>
        <begin position="119"/>
        <end position="206"/>
    </location>
</feature>
<reference evidence="5 6" key="1">
    <citation type="submission" date="2019-06" db="EMBL/GenBank/DDBJ databases">
        <title>A chromosome-scale genome assembly of the striped catfish, Pangasianodon hypophthalmus.</title>
        <authorList>
            <person name="Wen M."/>
            <person name="Zahm M."/>
            <person name="Roques C."/>
            <person name="Cabau C."/>
            <person name="Klopp C."/>
            <person name="Donnadieu C."/>
            <person name="Jouanno E."/>
            <person name="Avarre J.-C."/>
            <person name="Campet M."/>
            <person name="Ha T.T.T."/>
            <person name="Dugue R."/>
            <person name="Lampietro C."/>
            <person name="Louis A."/>
            <person name="Herpin A."/>
            <person name="Echchiki A."/>
            <person name="Berthelot C."/>
            <person name="Parey E."/>
            <person name="Roest-Crollius H."/>
            <person name="Braasch I."/>
            <person name="Postlethwait J."/>
            <person name="Bobe J."/>
            <person name="Montfort J."/>
            <person name="Bouchez O."/>
            <person name="Begum T."/>
            <person name="Schartl M."/>
            <person name="Guiguen Y."/>
        </authorList>
    </citation>
    <scope>NUCLEOTIDE SEQUENCE [LARGE SCALE GENOMIC DNA]</scope>
    <source>
        <strain evidence="5 6">Indonesia</strain>
        <tissue evidence="5">Blood</tissue>
    </source>
</reference>
<dbReference type="InterPro" id="IPR041201">
    <property type="entry name" value="PTPRJ_TM"/>
</dbReference>
<dbReference type="Proteomes" id="UP000327468">
    <property type="component" value="Chromosome 9"/>
</dbReference>
<dbReference type="InterPro" id="IPR003961">
    <property type="entry name" value="FN3_dom"/>
</dbReference>
<feature type="chain" id="PRO_5024426823" description="protein-tyrosine-phosphatase" evidence="3">
    <location>
        <begin position="23"/>
        <end position="780"/>
    </location>
</feature>
<organism evidence="5 6">
    <name type="scientific">Pangasianodon hypophthalmus</name>
    <name type="common">Striped catfish</name>
    <name type="synonym">Helicophagus hypophthalmus</name>
    <dbReference type="NCBI Taxonomy" id="310915"/>
    <lineage>
        <taxon>Eukaryota</taxon>
        <taxon>Metazoa</taxon>
        <taxon>Chordata</taxon>
        <taxon>Craniata</taxon>
        <taxon>Vertebrata</taxon>
        <taxon>Euteleostomi</taxon>
        <taxon>Actinopterygii</taxon>
        <taxon>Neopterygii</taxon>
        <taxon>Teleostei</taxon>
        <taxon>Ostariophysi</taxon>
        <taxon>Siluriformes</taxon>
        <taxon>Pangasiidae</taxon>
        <taxon>Pangasianodon</taxon>
    </lineage>
</organism>
<feature type="transmembrane region" description="Helical" evidence="2">
    <location>
        <begin position="714"/>
        <end position="736"/>
    </location>
</feature>
<evidence type="ECO:0000259" key="4">
    <source>
        <dbReference type="PROSITE" id="PS50853"/>
    </source>
</evidence>
<dbReference type="InterPro" id="IPR013783">
    <property type="entry name" value="Ig-like_fold"/>
</dbReference>
<dbReference type="Pfam" id="PF00041">
    <property type="entry name" value="fn3"/>
    <property type="match status" value="5"/>
</dbReference>
<dbReference type="Gene3D" id="2.60.40.10">
    <property type="entry name" value="Immunoglobulins"/>
    <property type="match status" value="5"/>
</dbReference>
<protein>
    <recommendedName>
        <fullName evidence="1">protein-tyrosine-phosphatase</fullName>
        <ecNumber evidence="1">3.1.3.48</ecNumber>
    </recommendedName>
</protein>
<dbReference type="CDD" id="cd00063">
    <property type="entry name" value="FN3"/>
    <property type="match status" value="5"/>
</dbReference>
<dbReference type="EC" id="3.1.3.48" evidence="1"/>
<evidence type="ECO:0000313" key="5">
    <source>
        <dbReference type="EMBL" id="KAB5565551.1"/>
    </source>
</evidence>
<keyword evidence="2" id="KW-1133">Transmembrane helix</keyword>
<name>A0A5N5NG48_PANHP</name>
<keyword evidence="2" id="KW-0812">Transmembrane</keyword>
<dbReference type="SMART" id="SM00060">
    <property type="entry name" value="FN3"/>
    <property type="match status" value="5"/>
</dbReference>
<dbReference type="SUPFAM" id="SSF49265">
    <property type="entry name" value="Fibronectin type III"/>
    <property type="match status" value="3"/>
</dbReference>
<keyword evidence="6" id="KW-1185">Reference proteome</keyword>
<dbReference type="InterPro" id="IPR036116">
    <property type="entry name" value="FN3_sf"/>
</dbReference>
<feature type="domain" description="Fibronectin type-III" evidence="4">
    <location>
        <begin position="380"/>
        <end position="464"/>
    </location>
</feature>
<evidence type="ECO:0000313" key="6">
    <source>
        <dbReference type="Proteomes" id="UP000327468"/>
    </source>
</evidence>
<feature type="signal peptide" evidence="3">
    <location>
        <begin position="1"/>
        <end position="22"/>
    </location>
</feature>
<evidence type="ECO:0000256" key="2">
    <source>
        <dbReference type="SAM" id="Phobius"/>
    </source>
</evidence>
<dbReference type="PANTHER" id="PTHR46957">
    <property type="entry name" value="CYTOKINE RECEPTOR"/>
    <property type="match status" value="1"/>
</dbReference>
<dbReference type="Pfam" id="PF18861">
    <property type="entry name" value="PTP_tm"/>
    <property type="match status" value="1"/>
</dbReference>
<dbReference type="InterPro" id="IPR050713">
    <property type="entry name" value="RTP_Phos/Ushers"/>
</dbReference>
<keyword evidence="2" id="KW-0472">Membrane</keyword>
<dbReference type="EMBL" id="VFJC01000010">
    <property type="protein sequence ID" value="KAB5565551.1"/>
    <property type="molecule type" value="Genomic_DNA"/>
</dbReference>
<dbReference type="GO" id="GO:0016020">
    <property type="term" value="C:membrane"/>
    <property type="evidence" value="ECO:0007669"/>
    <property type="project" value="UniProtKB-SubCell"/>
</dbReference>
<evidence type="ECO:0000256" key="3">
    <source>
        <dbReference type="SAM" id="SignalP"/>
    </source>
</evidence>
<dbReference type="PROSITE" id="PS50853">
    <property type="entry name" value="FN3"/>
    <property type="match status" value="4"/>
</dbReference>
<feature type="domain" description="Fibronectin type-III" evidence="4">
    <location>
        <begin position="207"/>
        <end position="293"/>
    </location>
</feature>
<feature type="domain" description="Fibronectin type-III" evidence="4">
    <location>
        <begin position="34"/>
        <end position="118"/>
    </location>
</feature>
<comment type="caution">
    <text evidence="5">The sequence shown here is derived from an EMBL/GenBank/DDBJ whole genome shotgun (WGS) entry which is preliminary data.</text>
</comment>
<sequence length="780" mass="84627">MRSYINIQTTLLSMLLFQSIIATGGESTGTEPGVVDNLTVSSKTISSVSLTWNEPRGNRSYFTVKWTDGSVNNSRNTSDTSYTVTGLTAGVSYTFTVTAVAADGQTAGAPTPISAFTSVVTNLTISNKTKSSVYVTWNEPNGNRSYFTVKWTDGSVNNSRNTSDTSYTVTGLTAGVNYTFTVTAVAADRQTAGAPAQTSTFTKPDVVSNLTVSTKTISSVSLTWNVPNGNRSYFIVNWTDGSVNNSRNTSYTSYTVTGLTAGVNYTFTVTAVAADGETRGEPTQISAFTKPDVASDLIVIEITTSSLFLNWTGPRGERAFFKVQWSNDSISLSSATSNNFFDITNLHPGVNYTILISAVAADDKTEGEAIGLSVYTNPDIVRNLAASEITTTSVFLDWAKPLGESSFFRVTWIKSSTVSPATAFNITDLEPGTNYTFTVSAVAADNKTEGRFVGLSTCTGASPVFDIICEGPNRTANALLNFTWTNPPGKNQGFSISLNQTLSAFIPSCNPVCNHIFSENLLYFSTYSVIISTHGCGENGTRNFTCRTGITEPPVPSKPEDVVIEVNPISHNVVELQFSASLLNGTNGPIEAYGVLLSTDHQSNVSRNSLTRTYNDWEEEKTMTYLTVLKLNDNKITRGNMIMIKIGNNNDSDVISNTDYKNGPLTNQDYRVAMVLFTYMEIKDRLVDIQQSIFSVTAFASNIMKPSDSSSNTVAIVLGVLLPIICLFIIIIIIFVTRRLQIHHNPDQNKEVTESFDLQATYVNLTDAPRPTLDSATIFK</sequence>
<proteinExistence type="predicted"/>